<dbReference type="FunFam" id="3.30.70.890:FF:000001">
    <property type="entry name" value="Galactokinase"/>
    <property type="match status" value="1"/>
</dbReference>
<dbReference type="Pfam" id="PF08544">
    <property type="entry name" value="GHMP_kinases_C"/>
    <property type="match status" value="1"/>
</dbReference>
<evidence type="ECO:0000256" key="3">
    <source>
        <dbReference type="ARBA" id="ARBA00022679"/>
    </source>
</evidence>
<dbReference type="PANTHER" id="PTHR10457">
    <property type="entry name" value="MEVALONATE KINASE/GALACTOKINASE"/>
    <property type="match status" value="1"/>
</dbReference>
<dbReference type="Pfam" id="PF00288">
    <property type="entry name" value="GHMP_kinases_N"/>
    <property type="match status" value="1"/>
</dbReference>
<keyword evidence="8" id="KW-0460">Magnesium</keyword>
<evidence type="ECO:0000256" key="8">
    <source>
        <dbReference type="ARBA" id="ARBA00022842"/>
    </source>
</evidence>
<dbReference type="PRINTS" id="PR00473">
    <property type="entry name" value="GALCTOKINASE"/>
</dbReference>
<comment type="caution">
    <text evidence="15">The sequence shown here is derived from an EMBL/GenBank/DDBJ whole genome shotgun (WGS) entry which is preliminary data.</text>
</comment>
<evidence type="ECO:0000256" key="6">
    <source>
        <dbReference type="ARBA" id="ARBA00022777"/>
    </source>
</evidence>
<evidence type="ECO:0000259" key="13">
    <source>
        <dbReference type="Pfam" id="PF08544"/>
    </source>
</evidence>
<keyword evidence="2" id="KW-0963">Cytoplasm</keyword>
<evidence type="ECO:0000256" key="11">
    <source>
        <dbReference type="NCBIfam" id="TIGR00131"/>
    </source>
</evidence>
<keyword evidence="10" id="KW-0119">Carbohydrate metabolism</keyword>
<keyword evidence="3" id="KW-0808">Transferase</keyword>
<dbReference type="PIRSF" id="PIRSF000530">
    <property type="entry name" value="Galactokinase"/>
    <property type="match status" value="1"/>
</dbReference>
<dbReference type="FunFam" id="3.30.230.10:FF:000017">
    <property type="entry name" value="Galactokinase"/>
    <property type="match status" value="1"/>
</dbReference>
<dbReference type="PROSITE" id="PS00106">
    <property type="entry name" value="GALACTOKINASE"/>
    <property type="match status" value="1"/>
</dbReference>
<dbReference type="EMBL" id="SNXS01000016">
    <property type="protein sequence ID" value="TDP60483.1"/>
    <property type="molecule type" value="Genomic_DNA"/>
</dbReference>
<dbReference type="GO" id="GO:0004335">
    <property type="term" value="F:galactokinase activity"/>
    <property type="evidence" value="ECO:0007669"/>
    <property type="project" value="UniProtKB-UniRule"/>
</dbReference>
<protein>
    <recommendedName>
        <fullName evidence="11">Galactokinase</fullName>
        <ecNumber evidence="11">2.7.1.6</ecNumber>
    </recommendedName>
</protein>
<evidence type="ECO:0000256" key="10">
    <source>
        <dbReference type="ARBA" id="ARBA00023277"/>
    </source>
</evidence>
<evidence type="ECO:0000256" key="2">
    <source>
        <dbReference type="ARBA" id="ARBA00022490"/>
    </source>
</evidence>
<evidence type="ECO:0000256" key="7">
    <source>
        <dbReference type="ARBA" id="ARBA00022840"/>
    </source>
</evidence>
<dbReference type="RefSeq" id="WP_133703971.1">
    <property type="nucleotide sequence ID" value="NZ_SNXS01000016.1"/>
</dbReference>
<dbReference type="NCBIfam" id="NF003472">
    <property type="entry name" value="PRK05101.1"/>
    <property type="match status" value="1"/>
</dbReference>
<proteinExistence type="inferred from homology"/>
<dbReference type="GO" id="GO:0005829">
    <property type="term" value="C:cytosol"/>
    <property type="evidence" value="ECO:0007669"/>
    <property type="project" value="TreeGrafter"/>
</dbReference>
<dbReference type="SUPFAM" id="SSF54211">
    <property type="entry name" value="Ribosomal protein S5 domain 2-like"/>
    <property type="match status" value="1"/>
</dbReference>
<dbReference type="EC" id="2.7.1.6" evidence="11"/>
<dbReference type="InterPro" id="IPR000705">
    <property type="entry name" value="Galactokinase"/>
</dbReference>
<dbReference type="OrthoDB" id="250531at2"/>
<evidence type="ECO:0000259" key="12">
    <source>
        <dbReference type="Pfam" id="PF00288"/>
    </source>
</evidence>
<dbReference type="InterPro" id="IPR019539">
    <property type="entry name" value="GalKase_N"/>
</dbReference>
<keyword evidence="5" id="KW-0547">Nucleotide-binding</keyword>
<evidence type="ECO:0000256" key="5">
    <source>
        <dbReference type="ARBA" id="ARBA00022741"/>
    </source>
</evidence>
<dbReference type="Gene3D" id="3.30.70.890">
    <property type="entry name" value="GHMP kinase, C-terminal domain"/>
    <property type="match status" value="1"/>
</dbReference>
<keyword evidence="16" id="KW-1185">Reference proteome</keyword>
<dbReference type="GO" id="GO:0005524">
    <property type="term" value="F:ATP binding"/>
    <property type="evidence" value="ECO:0007669"/>
    <property type="project" value="UniProtKB-UniRule"/>
</dbReference>
<organism evidence="15 16">
    <name type="scientific">Roseateles toxinivorans</name>
    <dbReference type="NCBI Taxonomy" id="270368"/>
    <lineage>
        <taxon>Bacteria</taxon>
        <taxon>Pseudomonadati</taxon>
        <taxon>Pseudomonadota</taxon>
        <taxon>Betaproteobacteria</taxon>
        <taxon>Burkholderiales</taxon>
        <taxon>Sphaerotilaceae</taxon>
        <taxon>Roseateles</taxon>
    </lineage>
</organism>
<dbReference type="InterPro" id="IPR014721">
    <property type="entry name" value="Ribsml_uS5_D2-typ_fold_subgr"/>
</dbReference>
<evidence type="ECO:0000256" key="1">
    <source>
        <dbReference type="ARBA" id="ARBA00006566"/>
    </source>
</evidence>
<dbReference type="InterPro" id="IPR006204">
    <property type="entry name" value="GHMP_kinase_N_dom"/>
</dbReference>
<dbReference type="SUPFAM" id="SSF55060">
    <property type="entry name" value="GHMP Kinase, C-terminal domain"/>
    <property type="match status" value="1"/>
</dbReference>
<evidence type="ECO:0000313" key="16">
    <source>
        <dbReference type="Proteomes" id="UP000295361"/>
    </source>
</evidence>
<feature type="domain" description="GHMP kinase N-terminal" evidence="12">
    <location>
        <begin position="98"/>
        <end position="185"/>
    </location>
</feature>
<evidence type="ECO:0000256" key="4">
    <source>
        <dbReference type="ARBA" id="ARBA00022723"/>
    </source>
</evidence>
<keyword evidence="7" id="KW-0067">ATP-binding</keyword>
<evidence type="ECO:0000313" key="15">
    <source>
        <dbReference type="EMBL" id="TDP60483.1"/>
    </source>
</evidence>
<dbReference type="GO" id="GO:0046872">
    <property type="term" value="F:metal ion binding"/>
    <property type="evidence" value="ECO:0007669"/>
    <property type="project" value="UniProtKB-KW"/>
</dbReference>
<comment type="similarity">
    <text evidence="1">Belongs to the GHMP kinase family. GalK subfamily.</text>
</comment>
<name>A0A4R6QEX0_9BURK</name>
<keyword evidence="4" id="KW-0479">Metal-binding</keyword>
<dbReference type="InterPro" id="IPR020568">
    <property type="entry name" value="Ribosomal_Su5_D2-typ_SF"/>
</dbReference>
<dbReference type="InParanoid" id="A0A4R6QEX0"/>
<dbReference type="NCBIfam" id="TIGR00131">
    <property type="entry name" value="gal_kin"/>
    <property type="match status" value="1"/>
</dbReference>
<reference evidence="15 16" key="1">
    <citation type="submission" date="2019-03" db="EMBL/GenBank/DDBJ databases">
        <title>Genomic Encyclopedia of Type Strains, Phase IV (KMG-IV): sequencing the most valuable type-strain genomes for metagenomic binning, comparative biology and taxonomic classification.</title>
        <authorList>
            <person name="Goeker M."/>
        </authorList>
    </citation>
    <scope>NUCLEOTIDE SEQUENCE [LARGE SCALE GENOMIC DNA]</scope>
    <source>
        <strain evidence="15 16">DSM 16998</strain>
    </source>
</reference>
<gene>
    <name evidence="15" type="ORF">DES47_11684</name>
</gene>
<dbReference type="GO" id="GO:0006012">
    <property type="term" value="P:galactose metabolic process"/>
    <property type="evidence" value="ECO:0007669"/>
    <property type="project" value="UniProtKB-UniRule"/>
</dbReference>
<accession>A0A4R6QEX0</accession>
<evidence type="ECO:0000259" key="14">
    <source>
        <dbReference type="Pfam" id="PF10509"/>
    </source>
</evidence>
<dbReference type="InterPro" id="IPR006206">
    <property type="entry name" value="Mevalonate/galactokinase"/>
</dbReference>
<dbReference type="PRINTS" id="PR00959">
    <property type="entry name" value="MEVGALKINASE"/>
</dbReference>
<dbReference type="PROSITE" id="PS00627">
    <property type="entry name" value="GHMP_KINASES_ATP"/>
    <property type="match status" value="1"/>
</dbReference>
<dbReference type="InterPro" id="IPR006203">
    <property type="entry name" value="GHMP_knse_ATP-bd_CS"/>
</dbReference>
<feature type="domain" description="Galactokinase N-terminal" evidence="14">
    <location>
        <begin position="13"/>
        <end position="61"/>
    </location>
</feature>
<feature type="domain" description="GHMP kinase C-terminal" evidence="13">
    <location>
        <begin position="281"/>
        <end position="363"/>
    </location>
</feature>
<dbReference type="Proteomes" id="UP000295361">
    <property type="component" value="Unassembled WGS sequence"/>
</dbReference>
<dbReference type="FunCoup" id="A0A4R6QEX0">
    <property type="interactions" value="511"/>
</dbReference>
<evidence type="ECO:0000256" key="9">
    <source>
        <dbReference type="ARBA" id="ARBA00023144"/>
    </source>
</evidence>
<dbReference type="InterPro" id="IPR036554">
    <property type="entry name" value="GHMP_kinase_C_sf"/>
</dbReference>
<dbReference type="AlphaFoldDB" id="A0A4R6QEX0"/>
<sequence length="394" mass="41614">MSHADLQRRAEAAFISAFGAAPKACVQAPGRVNLIGEHTDYNDGFVLPCAIDRGTVIALRRRTDRRVRVVALDYAGARDEFDLTQPLSREGEVHWSHYVRGMAQQLLSLDPSLPGLDMLITGDVPQGAGLSSSASLEVAVGAAFRAAGAIPTLDPTQLALLAQRAENEFVGCQCGIMDQLVSARGEAGSALLIDCRSLSTKTVTLPEGAAVLIAHSMVRRGLVDSHYNERREACAAATRYLGVNALRDVTLDQLATSGLDALTHRRARHVVTENYRTLRAAEVLERGDLAAVASLMAASHASMRDDFEITVPAVDQLVELITDTLAGEGGCRMTGGGFGGCVVALMPKGRVAAVEAAISRHYRSPEGLASKVFVCQPSAGAGALISPLDFGANT</sequence>
<dbReference type="PANTHER" id="PTHR10457:SF7">
    <property type="entry name" value="GALACTOKINASE-RELATED"/>
    <property type="match status" value="1"/>
</dbReference>
<keyword evidence="9" id="KW-0299">Galactose metabolism</keyword>
<dbReference type="InterPro" id="IPR013750">
    <property type="entry name" value="GHMP_kinase_C_dom"/>
</dbReference>
<keyword evidence="6 15" id="KW-0418">Kinase</keyword>
<dbReference type="InterPro" id="IPR019741">
    <property type="entry name" value="Galactokinase_CS"/>
</dbReference>
<dbReference type="Pfam" id="PF10509">
    <property type="entry name" value="GalKase_gal_bdg"/>
    <property type="match status" value="1"/>
</dbReference>
<dbReference type="Gene3D" id="3.30.230.10">
    <property type="match status" value="1"/>
</dbReference>